<dbReference type="EMBL" id="RBKT01000001">
    <property type="protein sequence ID" value="RKR90623.1"/>
    <property type="molecule type" value="Genomic_DNA"/>
</dbReference>
<evidence type="ECO:0000313" key="3">
    <source>
        <dbReference type="Proteomes" id="UP000277671"/>
    </source>
</evidence>
<proteinExistence type="predicted"/>
<accession>A0A495JNU8</accession>
<keyword evidence="3" id="KW-1185">Reference proteome</keyword>
<dbReference type="Proteomes" id="UP000277671">
    <property type="component" value="Unassembled WGS sequence"/>
</dbReference>
<organism evidence="2 3">
    <name type="scientific">Micromonospora pisi</name>
    <dbReference type="NCBI Taxonomy" id="589240"/>
    <lineage>
        <taxon>Bacteria</taxon>
        <taxon>Bacillati</taxon>
        <taxon>Actinomycetota</taxon>
        <taxon>Actinomycetes</taxon>
        <taxon>Micromonosporales</taxon>
        <taxon>Micromonosporaceae</taxon>
        <taxon>Micromonospora</taxon>
    </lineage>
</organism>
<dbReference type="Pfam" id="PF10756">
    <property type="entry name" value="bPH_6"/>
    <property type="match status" value="1"/>
</dbReference>
<gene>
    <name evidence="2" type="ORF">BDK92_5001</name>
</gene>
<evidence type="ECO:0000313" key="2">
    <source>
        <dbReference type="EMBL" id="RKR90623.1"/>
    </source>
</evidence>
<dbReference type="AlphaFoldDB" id="A0A495JNU8"/>
<feature type="domain" description="Low molecular weight protein antigen 6 PH" evidence="1">
    <location>
        <begin position="36"/>
        <end position="102"/>
    </location>
</feature>
<name>A0A495JNU8_9ACTN</name>
<dbReference type="InterPro" id="IPR019692">
    <property type="entry name" value="CFP-6_PH"/>
</dbReference>
<protein>
    <submittedName>
        <fullName evidence="2">PH (Pleckstrin Homology) domain-containing protein</fullName>
    </submittedName>
</protein>
<comment type="caution">
    <text evidence="2">The sequence shown here is derived from an EMBL/GenBank/DDBJ whole genome shotgun (WGS) entry which is preliminary data.</text>
</comment>
<evidence type="ECO:0000259" key="1">
    <source>
        <dbReference type="Pfam" id="PF10756"/>
    </source>
</evidence>
<reference evidence="2 3" key="1">
    <citation type="submission" date="2018-10" db="EMBL/GenBank/DDBJ databases">
        <title>Sequencing the genomes of 1000 actinobacteria strains.</title>
        <authorList>
            <person name="Klenk H.-P."/>
        </authorList>
    </citation>
    <scope>NUCLEOTIDE SEQUENCE [LARGE SCALE GENOMIC DNA]</scope>
    <source>
        <strain evidence="2 3">DSM 45175</strain>
    </source>
</reference>
<sequence>MAAAIAFIGALPLASAAWYFTPILLIPLLIGIWAWRAGTDADRAGVKIRALFGQRLIPWHEVVELGVDDRRRVIASLTDDRMVLLPAVPAAGLPRLVAASGQHVLGTEDQPPSA</sequence>